<gene>
    <name evidence="2" type="ORF">GTQ45_00245</name>
</gene>
<dbReference type="Pfam" id="PF00107">
    <property type="entry name" value="ADH_zinc_N"/>
    <property type="match status" value="1"/>
</dbReference>
<dbReference type="PANTHER" id="PTHR45033:SF2">
    <property type="entry name" value="ZINC-TYPE ALCOHOL DEHYDROGENASE-LIKE PROTEIN C1773.06C"/>
    <property type="match status" value="1"/>
</dbReference>
<dbReference type="AlphaFoldDB" id="A0A845Q701"/>
<dbReference type="PANTHER" id="PTHR45033">
    <property type="match status" value="1"/>
</dbReference>
<dbReference type="InterPro" id="IPR020843">
    <property type="entry name" value="ER"/>
</dbReference>
<dbReference type="InterPro" id="IPR013154">
    <property type="entry name" value="ADH-like_N"/>
</dbReference>
<dbReference type="InterPro" id="IPR013149">
    <property type="entry name" value="ADH-like_C"/>
</dbReference>
<dbReference type="Proteomes" id="UP000470384">
    <property type="component" value="Unassembled WGS sequence"/>
</dbReference>
<reference evidence="2 3" key="1">
    <citation type="journal article" date="2016" name="Int. J. Syst. Evol. Microbiol.">
        <title>Pyruvatibacter mobilis gen. nov., sp. nov., a marine bacterium from the culture broth of Picochlorum sp. 122.</title>
        <authorList>
            <person name="Wang G."/>
            <person name="Tang M."/>
            <person name="Wu H."/>
            <person name="Dai S."/>
            <person name="Li T."/>
            <person name="Chen C."/>
            <person name="He H."/>
            <person name="Fan J."/>
            <person name="Xiang W."/>
            <person name="Li X."/>
        </authorList>
    </citation>
    <scope>NUCLEOTIDE SEQUENCE [LARGE SCALE GENOMIC DNA]</scope>
    <source>
        <strain evidence="2 3">GYP-11</strain>
    </source>
</reference>
<dbReference type="Gene3D" id="3.40.50.720">
    <property type="entry name" value="NAD(P)-binding Rossmann-like Domain"/>
    <property type="match status" value="1"/>
</dbReference>
<keyword evidence="3" id="KW-1185">Reference proteome</keyword>
<evidence type="ECO:0000313" key="2">
    <source>
        <dbReference type="EMBL" id="NBG94155.1"/>
    </source>
</evidence>
<dbReference type="SUPFAM" id="SSF51735">
    <property type="entry name" value="NAD(P)-binding Rossmann-fold domains"/>
    <property type="match status" value="1"/>
</dbReference>
<dbReference type="OrthoDB" id="9790818at2"/>
<dbReference type="GeneID" id="300656210"/>
<evidence type="ECO:0000313" key="3">
    <source>
        <dbReference type="Proteomes" id="UP000470384"/>
    </source>
</evidence>
<feature type="domain" description="Enoyl reductase (ER)" evidence="1">
    <location>
        <begin position="10"/>
        <end position="333"/>
    </location>
</feature>
<dbReference type="Pfam" id="PF08240">
    <property type="entry name" value="ADH_N"/>
    <property type="match status" value="1"/>
</dbReference>
<dbReference type="InterPro" id="IPR011032">
    <property type="entry name" value="GroES-like_sf"/>
</dbReference>
<dbReference type="SMART" id="SM00829">
    <property type="entry name" value="PKS_ER"/>
    <property type="match status" value="1"/>
</dbReference>
<dbReference type="SUPFAM" id="SSF50129">
    <property type="entry name" value="GroES-like"/>
    <property type="match status" value="1"/>
</dbReference>
<dbReference type="RefSeq" id="WP_160586313.1">
    <property type="nucleotide sequence ID" value="NZ_BMHN01000001.1"/>
</dbReference>
<dbReference type="CDD" id="cd08276">
    <property type="entry name" value="MDR7"/>
    <property type="match status" value="1"/>
</dbReference>
<organism evidence="2 3">
    <name type="scientific">Pyruvatibacter mobilis</name>
    <dbReference type="NCBI Taxonomy" id="1712261"/>
    <lineage>
        <taxon>Bacteria</taxon>
        <taxon>Pseudomonadati</taxon>
        <taxon>Pseudomonadota</taxon>
        <taxon>Alphaproteobacteria</taxon>
        <taxon>Hyphomicrobiales</taxon>
        <taxon>Parvibaculaceae</taxon>
        <taxon>Pyruvatibacter</taxon>
    </lineage>
</organism>
<proteinExistence type="predicted"/>
<name>A0A845Q701_9HYPH</name>
<dbReference type="GO" id="GO:0016491">
    <property type="term" value="F:oxidoreductase activity"/>
    <property type="evidence" value="ECO:0007669"/>
    <property type="project" value="InterPro"/>
</dbReference>
<dbReference type="Gene3D" id="3.90.180.10">
    <property type="entry name" value="Medium-chain alcohol dehydrogenases, catalytic domain"/>
    <property type="match status" value="1"/>
</dbReference>
<sequence>MRIFQLAAPGIDNLVRTEQKDGTCEPGPGEICVRLRAASLNFHDYAVVAGFIPVAPNRIPLSDAAGEVIACGGDVTAFAPGDRVMTTFYPAWQDGRPAPHLTRLITGDRNDGYARDKVCAPESWFTKAPAGYSHEEAATLPCAALTAWRSLIEEGRLKSGDTVLVQGTGGVSLFAVQLAKNAGARVIATSSSDAKLARAQALGADHVINYRTDPQWGVTAKEIIGGEGVDHVIEVGGPQTLGQSIAACRVGGHIALIGVLTGVSGDVPTAEIFKSQLKISGIGVGNRRQQQDMVRALEASDIRPVIDRAFDLDDIQDAFRHLESQTHFGKIVLTF</sequence>
<evidence type="ECO:0000259" key="1">
    <source>
        <dbReference type="SMART" id="SM00829"/>
    </source>
</evidence>
<dbReference type="InterPro" id="IPR052711">
    <property type="entry name" value="Zinc_ADH-like"/>
</dbReference>
<dbReference type="InterPro" id="IPR036291">
    <property type="entry name" value="NAD(P)-bd_dom_sf"/>
</dbReference>
<protein>
    <submittedName>
        <fullName evidence="2">Zinc-binding dehydrogenase</fullName>
    </submittedName>
</protein>
<accession>A0A845Q701</accession>
<comment type="caution">
    <text evidence="2">The sequence shown here is derived from an EMBL/GenBank/DDBJ whole genome shotgun (WGS) entry which is preliminary data.</text>
</comment>
<dbReference type="EMBL" id="WXYQ01000001">
    <property type="protein sequence ID" value="NBG94155.1"/>
    <property type="molecule type" value="Genomic_DNA"/>
</dbReference>